<reference evidence="2" key="1">
    <citation type="submission" date="2008-01" db="EMBL/GenBank/DDBJ databases">
        <title>Complete sequence of Shewanella halifaxensis HAW-EB4.</title>
        <authorList>
            <consortium name="US DOE Joint Genome Institute"/>
            <person name="Copeland A."/>
            <person name="Lucas S."/>
            <person name="Lapidus A."/>
            <person name="Glavina del Rio T."/>
            <person name="Dalin E."/>
            <person name="Tice H."/>
            <person name="Bruce D."/>
            <person name="Goodwin L."/>
            <person name="Pitluck S."/>
            <person name="Sims D."/>
            <person name="Brettin T."/>
            <person name="Detter J.C."/>
            <person name="Han C."/>
            <person name="Kuske C.R."/>
            <person name="Schmutz J."/>
            <person name="Larimer F."/>
            <person name="Land M."/>
            <person name="Hauser L."/>
            <person name="Kyrpides N."/>
            <person name="Kim E."/>
            <person name="Zhao J.-S."/>
            <person name="Richardson P."/>
        </authorList>
    </citation>
    <scope>NUCLEOTIDE SEQUENCE [LARGE SCALE GENOMIC DNA]</scope>
    <source>
        <strain evidence="2">HAW-EB4</strain>
    </source>
</reference>
<accession>B0TTL5</accession>
<sequence>MENNELIALIFSGIVTLLVCIYYMDKKHSVCCECDEVISHRKQNRYFLEKGGERLALCKKCYNRTNKQASLKAQNCSCCNKSFTTRMKIAELAGEFQSYFLCVKCEKQISKRAESTFLLNQLLSPDFIQKNSSFSDLESMVESSGIQLKTQDDLKLEVWDEFITANTSFSCWHDMKVSAETLMLKKQNDRIIRDMWDQ</sequence>
<keyword evidence="1" id="KW-1133">Transmembrane helix</keyword>
<keyword evidence="3" id="KW-1185">Reference proteome</keyword>
<evidence type="ECO:0000313" key="3">
    <source>
        <dbReference type="Proteomes" id="UP000001317"/>
    </source>
</evidence>
<dbReference type="EMBL" id="CP000931">
    <property type="protein sequence ID" value="ABZ75358.1"/>
    <property type="molecule type" value="Genomic_DNA"/>
</dbReference>
<name>B0TTL5_SHEHH</name>
<dbReference type="HOGENOM" id="CLU_1377315_0_0_6"/>
<dbReference type="Proteomes" id="UP000001317">
    <property type="component" value="Chromosome"/>
</dbReference>
<gene>
    <name evidence="2" type="ordered locus">Shal_0783</name>
</gene>
<organism evidence="2 3">
    <name type="scientific">Shewanella halifaxensis (strain HAW-EB4)</name>
    <dbReference type="NCBI Taxonomy" id="458817"/>
    <lineage>
        <taxon>Bacteria</taxon>
        <taxon>Pseudomonadati</taxon>
        <taxon>Pseudomonadota</taxon>
        <taxon>Gammaproteobacteria</taxon>
        <taxon>Alteromonadales</taxon>
        <taxon>Shewanellaceae</taxon>
        <taxon>Shewanella</taxon>
    </lineage>
</organism>
<keyword evidence="1" id="KW-0812">Transmembrane</keyword>
<evidence type="ECO:0000256" key="1">
    <source>
        <dbReference type="SAM" id="Phobius"/>
    </source>
</evidence>
<dbReference type="RefSeq" id="WP_012275912.1">
    <property type="nucleotide sequence ID" value="NC_010334.1"/>
</dbReference>
<dbReference type="eggNOG" id="ENOG5033CNB">
    <property type="taxonomic scope" value="Bacteria"/>
</dbReference>
<proteinExistence type="predicted"/>
<feature type="transmembrane region" description="Helical" evidence="1">
    <location>
        <begin position="6"/>
        <end position="24"/>
    </location>
</feature>
<keyword evidence="1" id="KW-0472">Membrane</keyword>
<dbReference type="KEGG" id="shl:Shal_0783"/>
<evidence type="ECO:0000313" key="2">
    <source>
        <dbReference type="EMBL" id="ABZ75358.1"/>
    </source>
</evidence>
<dbReference type="AlphaFoldDB" id="B0TTL5"/>
<protein>
    <submittedName>
        <fullName evidence="2">Uncharacterized protein</fullName>
    </submittedName>
</protein>